<name>A0AAV4TKJ9_9ARAC</name>
<dbReference type="EMBL" id="BPLQ01009615">
    <property type="protein sequence ID" value="GIY45335.1"/>
    <property type="molecule type" value="Genomic_DNA"/>
</dbReference>
<evidence type="ECO:0000313" key="1">
    <source>
        <dbReference type="EMBL" id="GIY45335.1"/>
    </source>
</evidence>
<sequence>MSCTGNLTTNYWAFLKGVRYQQLWGFSVPWLFCWTKIQPPFFPLNLNVGSLATFSQSVFSKLQRTSVIDVRYISRYCRRNLLHKKYVNNHSQEFGPQRDR</sequence>
<comment type="caution">
    <text evidence="1">The sequence shown here is derived from an EMBL/GenBank/DDBJ whole genome shotgun (WGS) entry which is preliminary data.</text>
</comment>
<accession>A0AAV4TKJ9</accession>
<organism evidence="1 2">
    <name type="scientific">Caerostris darwini</name>
    <dbReference type="NCBI Taxonomy" id="1538125"/>
    <lineage>
        <taxon>Eukaryota</taxon>
        <taxon>Metazoa</taxon>
        <taxon>Ecdysozoa</taxon>
        <taxon>Arthropoda</taxon>
        <taxon>Chelicerata</taxon>
        <taxon>Arachnida</taxon>
        <taxon>Araneae</taxon>
        <taxon>Araneomorphae</taxon>
        <taxon>Entelegynae</taxon>
        <taxon>Araneoidea</taxon>
        <taxon>Araneidae</taxon>
        <taxon>Caerostris</taxon>
    </lineage>
</organism>
<keyword evidence="2" id="KW-1185">Reference proteome</keyword>
<proteinExistence type="predicted"/>
<reference evidence="1 2" key="1">
    <citation type="submission" date="2021-06" db="EMBL/GenBank/DDBJ databases">
        <title>Caerostris darwini draft genome.</title>
        <authorList>
            <person name="Kono N."/>
            <person name="Arakawa K."/>
        </authorList>
    </citation>
    <scope>NUCLEOTIDE SEQUENCE [LARGE SCALE GENOMIC DNA]</scope>
</reference>
<evidence type="ECO:0000313" key="2">
    <source>
        <dbReference type="Proteomes" id="UP001054837"/>
    </source>
</evidence>
<dbReference type="Proteomes" id="UP001054837">
    <property type="component" value="Unassembled WGS sequence"/>
</dbReference>
<gene>
    <name evidence="1" type="ORF">CDAR_482101</name>
</gene>
<protein>
    <submittedName>
        <fullName evidence="1">Uncharacterized protein</fullName>
    </submittedName>
</protein>
<dbReference type="AlphaFoldDB" id="A0AAV4TKJ9"/>